<dbReference type="InterPro" id="IPR018759">
    <property type="entry name" value="BBP2_2"/>
</dbReference>
<dbReference type="InterPro" id="IPR017465">
    <property type="entry name" value="EpsL_proteobac"/>
</dbReference>
<dbReference type="Pfam" id="PF10082">
    <property type="entry name" value="BBP2_2"/>
    <property type="match status" value="1"/>
</dbReference>
<dbReference type="NCBIfam" id="TIGR03014">
    <property type="entry name" value="EpsL"/>
    <property type="match status" value="1"/>
</dbReference>
<accession>A0A106BM39</accession>
<comment type="caution">
    <text evidence="1">The sequence shown here is derived from an EMBL/GenBank/DDBJ whole genome shotgun (WGS) entry which is preliminary data.</text>
</comment>
<dbReference type="EMBL" id="LDUG01000029">
    <property type="protein sequence ID" value="KVW94974.1"/>
    <property type="molecule type" value="Genomic_DNA"/>
</dbReference>
<protein>
    <submittedName>
        <fullName evidence="1">Uncharacterized protein</fullName>
    </submittedName>
</protein>
<dbReference type="Proteomes" id="UP000064243">
    <property type="component" value="Unassembled WGS sequence"/>
</dbReference>
<dbReference type="AlphaFoldDB" id="A0A106BM39"/>
<name>A0A106BM39_THIDE</name>
<evidence type="ECO:0000313" key="2">
    <source>
        <dbReference type="Proteomes" id="UP000064243"/>
    </source>
</evidence>
<proteinExistence type="predicted"/>
<reference evidence="1 2" key="1">
    <citation type="journal article" date="2015" name="Appl. Environ. Microbiol.">
        <title>Aerobic and Anaerobic Thiosulfate Oxidation by a Cold-Adapted, Subglacial Chemoautotroph.</title>
        <authorList>
            <person name="Harrold Z.R."/>
            <person name="Skidmore M.L."/>
            <person name="Hamilton T.L."/>
            <person name="Desch L."/>
            <person name="Amada K."/>
            <person name="van Gelder W."/>
            <person name="Glover K."/>
            <person name="Roden E.E."/>
            <person name="Boyd E.S."/>
        </authorList>
    </citation>
    <scope>NUCLEOTIDE SEQUENCE [LARGE SCALE GENOMIC DNA]</scope>
    <source>
        <strain evidence="1 2">RG</strain>
    </source>
</reference>
<gene>
    <name evidence="1" type="ORF">ABW22_11080</name>
</gene>
<organism evidence="1 2">
    <name type="scientific">Thiobacillus denitrificans</name>
    <dbReference type="NCBI Taxonomy" id="36861"/>
    <lineage>
        <taxon>Bacteria</taxon>
        <taxon>Pseudomonadati</taxon>
        <taxon>Pseudomonadota</taxon>
        <taxon>Betaproteobacteria</taxon>
        <taxon>Nitrosomonadales</taxon>
        <taxon>Thiobacillaceae</taxon>
        <taxon>Thiobacillus</taxon>
    </lineage>
</organism>
<sequence>MRGLYGYDSNLFRLQNDQEANAVLGTTDTAESYHTLAAGMDMNLRLSRQAIKAHAEFNQTWFSKYNMLDYDGHDAYLKWDWLVGSAAKGDVGISETLTQASYANVKQPVSNLIRTRRTFFRGAIKLDNPWQVKFGADRTKTNNNASIQQVQDATVDTVNAGVQYSSRKGSTVELISQRSDGQYPNRQIVGLSLVDNDYRQWDNGVAVAWAPTGKTQVAGKLNYTQRSYADMPQRNFSGLTGLVAMDWTVTGQTTLRASVHRDIGALENNTASYTLNQGIAFGADWKPTAKLAFNTQLRYDDIDYAGDPGFVQSTAQAREDRLSTVQAGVEYSVLRNTMLGLVLKRGVRDSSEALSSYVYNSALINLRSEF</sequence>
<keyword evidence="2" id="KW-1185">Reference proteome</keyword>
<evidence type="ECO:0000313" key="1">
    <source>
        <dbReference type="EMBL" id="KVW94974.1"/>
    </source>
</evidence>
<dbReference type="PATRIC" id="fig|36861.3.peg.1890"/>